<keyword evidence="4" id="KW-1185">Reference proteome</keyword>
<comment type="caution">
    <text evidence="3">The sequence shown here is derived from an EMBL/GenBank/DDBJ whole genome shotgun (WGS) entry which is preliminary data.</text>
</comment>
<name>A0A1C1YY54_9HYPH</name>
<keyword evidence="1" id="KW-1133">Transmembrane helix</keyword>
<dbReference type="PANTHER" id="PTHR37461:SF1">
    <property type="entry name" value="ANTI-SIGMA-K FACTOR RSKA"/>
    <property type="match status" value="1"/>
</dbReference>
<reference evidence="3 4" key="1">
    <citation type="submission" date="2015-12" db="EMBL/GenBank/DDBJ databases">
        <authorList>
            <person name="Shamseldin A."/>
            <person name="Moawad H."/>
            <person name="Abd El-Rahim W.M."/>
            <person name="Sadowsky M.J."/>
        </authorList>
    </citation>
    <scope>NUCLEOTIDE SEQUENCE [LARGE SCALE GENOMIC DNA]</scope>
    <source>
        <strain evidence="3 4">JC234</strain>
    </source>
</reference>
<dbReference type="Pfam" id="PF10099">
    <property type="entry name" value="RskA_C"/>
    <property type="match status" value="1"/>
</dbReference>
<accession>A0A1C1YY54</accession>
<keyword evidence="1" id="KW-0812">Transmembrane</keyword>
<dbReference type="EMBL" id="LQZT01000007">
    <property type="protein sequence ID" value="OCW58412.1"/>
    <property type="molecule type" value="Genomic_DNA"/>
</dbReference>
<proteinExistence type="predicted"/>
<feature type="domain" description="Anti-sigma K factor RskA C-terminal" evidence="2">
    <location>
        <begin position="97"/>
        <end position="224"/>
    </location>
</feature>
<dbReference type="OrthoDB" id="9816387at2"/>
<dbReference type="GO" id="GO:0006417">
    <property type="term" value="P:regulation of translation"/>
    <property type="evidence" value="ECO:0007669"/>
    <property type="project" value="TreeGrafter"/>
</dbReference>
<dbReference type="InterPro" id="IPR018764">
    <property type="entry name" value="RskA_C"/>
</dbReference>
<evidence type="ECO:0000313" key="3">
    <source>
        <dbReference type="EMBL" id="OCW58412.1"/>
    </source>
</evidence>
<evidence type="ECO:0000313" key="4">
    <source>
        <dbReference type="Proteomes" id="UP000094795"/>
    </source>
</evidence>
<dbReference type="AlphaFoldDB" id="A0A1C1YY54"/>
<dbReference type="PANTHER" id="PTHR37461">
    <property type="entry name" value="ANTI-SIGMA-K FACTOR RSKA"/>
    <property type="match status" value="1"/>
</dbReference>
<dbReference type="GO" id="GO:0005886">
    <property type="term" value="C:plasma membrane"/>
    <property type="evidence" value="ECO:0007669"/>
    <property type="project" value="InterPro"/>
</dbReference>
<dbReference type="InterPro" id="IPR051474">
    <property type="entry name" value="Anti-sigma-K/W_factor"/>
</dbReference>
<dbReference type="Proteomes" id="UP000094795">
    <property type="component" value="Unassembled WGS sequence"/>
</dbReference>
<sequence>MTTDAPIPDDDALAGEYVLGVLPLSERLAVEDRMRHDAGFARRVAAWQAELSHLDEAYQPETPPAGVKSRIDARLFAETDRPSPGLWGSLVFWRGLAFAAVVLAAASFFLPAEVAGPETPAAGPQLVAELGAAGSSVGLLAALDPANGALTVTPAAFSPDDGKALELWLVPGEGAPVSLGVVPDDGGRILLDRSMAERLGAGALIAVSIEPAGGSPTGVATGPVVLSGKLAKKIDQPKK</sequence>
<organism evidence="3 4">
    <name type="scientific">Hoeflea olei</name>
    <dbReference type="NCBI Taxonomy" id="1480615"/>
    <lineage>
        <taxon>Bacteria</taxon>
        <taxon>Pseudomonadati</taxon>
        <taxon>Pseudomonadota</taxon>
        <taxon>Alphaproteobacteria</taxon>
        <taxon>Hyphomicrobiales</taxon>
        <taxon>Rhizobiaceae</taxon>
        <taxon>Hoeflea</taxon>
    </lineage>
</organism>
<feature type="transmembrane region" description="Helical" evidence="1">
    <location>
        <begin position="91"/>
        <end position="110"/>
    </location>
</feature>
<protein>
    <recommendedName>
        <fullName evidence="2">Anti-sigma K factor RskA C-terminal domain-containing protein</fullName>
    </recommendedName>
</protein>
<dbReference type="GO" id="GO:0016989">
    <property type="term" value="F:sigma factor antagonist activity"/>
    <property type="evidence" value="ECO:0007669"/>
    <property type="project" value="TreeGrafter"/>
</dbReference>
<evidence type="ECO:0000256" key="1">
    <source>
        <dbReference type="SAM" id="Phobius"/>
    </source>
</evidence>
<dbReference type="STRING" id="1480615.AWJ14_13905"/>
<evidence type="ECO:0000259" key="2">
    <source>
        <dbReference type="Pfam" id="PF10099"/>
    </source>
</evidence>
<keyword evidence="1" id="KW-0472">Membrane</keyword>
<gene>
    <name evidence="3" type="ORF">AWJ14_13905</name>
</gene>
<dbReference type="RefSeq" id="WP_066176745.1">
    <property type="nucleotide sequence ID" value="NZ_LQZT01000007.1"/>
</dbReference>